<evidence type="ECO:0000313" key="1">
    <source>
        <dbReference type="EMBL" id="KZC96580.1"/>
    </source>
</evidence>
<name>A0A154V5C7_9MICO</name>
<dbReference type="AlphaFoldDB" id="A0A154V5C7"/>
<sequence length="86" mass="9500">MLGAHLHEFDMGSRGFLLEALAIGFGRTSGGGLRSCRRLACAFQGSHVSFVLTHGRALPLLREARLMLHFRKESAPTRHANLYLLP</sequence>
<protein>
    <submittedName>
        <fullName evidence="1">Uncharacterized protein</fullName>
    </submittedName>
</protein>
<reference evidence="1 2" key="1">
    <citation type="submission" date="2016-01" db="EMBL/GenBank/DDBJ databases">
        <title>Draft genome sequence of Clavibacter michiganensis subsp. tessellarius DOAB 609.</title>
        <authorList>
            <person name="Tambong J.T."/>
        </authorList>
    </citation>
    <scope>NUCLEOTIDE SEQUENCE [LARGE SCALE GENOMIC DNA]</scope>
    <source>
        <strain evidence="1 2">DOAB 609</strain>
    </source>
</reference>
<accession>A0A154V5C7</accession>
<comment type="caution">
    <text evidence="1">The sequence shown here is derived from an EMBL/GenBank/DDBJ whole genome shotgun (WGS) entry which is preliminary data.</text>
</comment>
<dbReference type="STRING" id="31965.AWH51_02460"/>
<gene>
    <name evidence="1" type="ORF">AWH51_02460</name>
</gene>
<proteinExistence type="predicted"/>
<dbReference type="EMBL" id="LQXA01000003">
    <property type="protein sequence ID" value="KZC96580.1"/>
    <property type="molecule type" value="Genomic_DNA"/>
</dbReference>
<dbReference type="Proteomes" id="UP000076218">
    <property type="component" value="Unassembled WGS sequence"/>
</dbReference>
<organism evidence="1 2">
    <name type="scientific">Clavibacter tessellarius</name>
    <dbReference type="NCBI Taxonomy" id="31965"/>
    <lineage>
        <taxon>Bacteria</taxon>
        <taxon>Bacillati</taxon>
        <taxon>Actinomycetota</taxon>
        <taxon>Actinomycetes</taxon>
        <taxon>Micrococcales</taxon>
        <taxon>Microbacteriaceae</taxon>
        <taxon>Clavibacter</taxon>
    </lineage>
</organism>
<evidence type="ECO:0000313" key="2">
    <source>
        <dbReference type="Proteomes" id="UP000076218"/>
    </source>
</evidence>